<evidence type="ECO:0000313" key="3">
    <source>
        <dbReference type="Proteomes" id="UP000030598"/>
    </source>
</evidence>
<organism evidence="2 3">
    <name type="scientific">Prochlorococcus marinus str. GP2</name>
    <dbReference type="NCBI Taxonomy" id="59925"/>
    <lineage>
        <taxon>Bacteria</taxon>
        <taxon>Bacillati</taxon>
        <taxon>Cyanobacteriota</taxon>
        <taxon>Cyanophyceae</taxon>
        <taxon>Synechococcales</taxon>
        <taxon>Prochlorococcaceae</taxon>
        <taxon>Prochlorococcus</taxon>
    </lineage>
</organism>
<proteinExistence type="predicted"/>
<keyword evidence="1" id="KW-1133">Transmembrane helix</keyword>
<evidence type="ECO:0000256" key="1">
    <source>
        <dbReference type="SAM" id="Phobius"/>
    </source>
</evidence>
<dbReference type="Pfam" id="PF06799">
    <property type="entry name" value="CGLD27-like"/>
    <property type="match status" value="1"/>
</dbReference>
<reference evidence="3" key="1">
    <citation type="journal article" date="2014" name="Sci. Data">
        <title>Genomes of diverse isolates of the marine cyanobacterium Prochlorococcus.</title>
        <authorList>
            <person name="Biller S."/>
            <person name="Berube P."/>
            <person name="Thompson J."/>
            <person name="Kelly L."/>
            <person name="Roggensack S."/>
            <person name="Awad L."/>
            <person name="Roache-Johnson K."/>
            <person name="Ding H."/>
            <person name="Giovannoni S.J."/>
            <person name="Moore L.R."/>
            <person name="Chisholm S.W."/>
        </authorList>
    </citation>
    <scope>NUCLEOTIDE SEQUENCE [LARGE SCALE GENOMIC DNA]</scope>
    <source>
        <strain evidence="3">GP2</strain>
    </source>
</reference>
<comment type="caution">
    <text evidence="2">The sequence shown here is derived from an EMBL/GenBank/DDBJ whole genome shotgun (WGS) entry which is preliminary data.</text>
</comment>
<name>A0A0A1ZIF1_PROMR</name>
<dbReference type="RefSeq" id="WP_032524498.1">
    <property type="nucleotide sequence ID" value="NZ_CP138934.1"/>
</dbReference>
<sequence>MSDSKCPVPKEQQPTNEFIELSKSIIFSWPKTKKSLIFVLIKFWLGAFVIFLVISSGSIYFEKSIFKYILISFFSSLSIPLLISIRLYLGWNHIFKRLTSEKVEYEESGWYDGQVWIKPLVLKEKESLIASIEVKPILRNLIQILSIILVLALSGILLFQYSNF</sequence>
<dbReference type="OrthoDB" id="462081at2"/>
<dbReference type="STRING" id="59925.EU91_1017"/>
<dbReference type="EMBL" id="JNAH01000004">
    <property type="protein sequence ID" value="KGF87979.1"/>
    <property type="molecule type" value="Genomic_DNA"/>
</dbReference>
<feature type="transmembrane region" description="Helical" evidence="1">
    <location>
        <begin position="36"/>
        <end position="59"/>
    </location>
</feature>
<feature type="transmembrane region" description="Helical" evidence="1">
    <location>
        <begin position="65"/>
        <end position="89"/>
    </location>
</feature>
<dbReference type="PANTHER" id="PTHR34214">
    <property type="match status" value="1"/>
</dbReference>
<accession>A0A0A1ZIF1</accession>
<dbReference type="eggNOG" id="ENOG5033ZA8">
    <property type="taxonomic scope" value="Bacteria"/>
</dbReference>
<dbReference type="PANTHER" id="PTHR34214:SF3">
    <property type="entry name" value="PROTEIN CONSERVED IN THE GREEN LINEAGE AND DIATOMS 27, CHLOROPLASTIC"/>
    <property type="match status" value="1"/>
</dbReference>
<gene>
    <name evidence="2" type="ORF">EU91_1017</name>
</gene>
<evidence type="ECO:0000313" key="2">
    <source>
        <dbReference type="EMBL" id="KGF87979.1"/>
    </source>
</evidence>
<feature type="transmembrane region" description="Helical" evidence="1">
    <location>
        <begin position="141"/>
        <end position="161"/>
    </location>
</feature>
<protein>
    <submittedName>
        <fullName evidence="2">Putative membrane protein Ycf36</fullName>
    </submittedName>
</protein>
<dbReference type="Proteomes" id="UP000030598">
    <property type="component" value="Unassembled WGS sequence"/>
</dbReference>
<keyword evidence="1" id="KW-0812">Transmembrane</keyword>
<keyword evidence="1" id="KW-0472">Membrane</keyword>
<dbReference type="AlphaFoldDB" id="A0A0A1ZIF1"/>
<dbReference type="InterPro" id="IPR009631">
    <property type="entry name" value="CGLD27-like"/>
</dbReference>